<evidence type="ECO:0000256" key="3">
    <source>
        <dbReference type="ARBA" id="ARBA00022692"/>
    </source>
</evidence>
<feature type="domain" description="ABC transporter" evidence="10">
    <location>
        <begin position="406"/>
        <end position="625"/>
    </location>
</feature>
<evidence type="ECO:0000256" key="1">
    <source>
        <dbReference type="ARBA" id="ARBA00004141"/>
    </source>
</evidence>
<feature type="transmembrane region" description="Helical" evidence="9">
    <location>
        <begin position="943"/>
        <end position="966"/>
    </location>
</feature>
<dbReference type="PANTHER" id="PTHR24223:SF448">
    <property type="entry name" value="FI20146P1-RELATED"/>
    <property type="match status" value="1"/>
</dbReference>
<feature type="transmembrane region" description="Helical" evidence="9">
    <location>
        <begin position="77"/>
        <end position="95"/>
    </location>
</feature>
<feature type="domain" description="ABC transporter" evidence="10">
    <location>
        <begin position="1034"/>
        <end position="1262"/>
    </location>
</feature>
<dbReference type="PANTHER" id="PTHR24223">
    <property type="entry name" value="ATP-BINDING CASSETTE SUB-FAMILY C"/>
    <property type="match status" value="1"/>
</dbReference>
<feature type="domain" description="ABC transmembrane type-1" evidence="11">
    <location>
        <begin position="766"/>
        <end position="1001"/>
    </location>
</feature>
<dbReference type="SUPFAM" id="SSF52540">
    <property type="entry name" value="P-loop containing nucleoside triphosphate hydrolases"/>
    <property type="match status" value="2"/>
</dbReference>
<feature type="transmembrane region" description="Helical" evidence="9">
    <location>
        <begin position="763"/>
        <end position="783"/>
    </location>
</feature>
<dbReference type="CDD" id="cd18579">
    <property type="entry name" value="ABC_6TM_ABCC_D1"/>
    <property type="match status" value="1"/>
</dbReference>
<proteinExistence type="predicted"/>
<dbReference type="InterPro" id="IPR003439">
    <property type="entry name" value="ABC_transporter-like_ATP-bd"/>
</dbReference>
<dbReference type="GO" id="GO:0005524">
    <property type="term" value="F:ATP binding"/>
    <property type="evidence" value="ECO:0007669"/>
    <property type="project" value="UniProtKB-KW"/>
</dbReference>
<feature type="transmembrane region" description="Helical" evidence="9">
    <location>
        <begin position="232"/>
        <end position="250"/>
    </location>
</feature>
<feature type="transmembrane region" description="Helical" evidence="9">
    <location>
        <begin position="314"/>
        <end position="337"/>
    </location>
</feature>
<evidence type="ECO:0000259" key="11">
    <source>
        <dbReference type="PROSITE" id="PS50929"/>
    </source>
</evidence>
<dbReference type="GO" id="GO:0016887">
    <property type="term" value="F:ATP hydrolysis activity"/>
    <property type="evidence" value="ECO:0007669"/>
    <property type="project" value="InterPro"/>
</dbReference>
<feature type="transmembrane region" description="Helical" evidence="9">
    <location>
        <begin position="675"/>
        <end position="697"/>
    </location>
</feature>
<dbReference type="Gene3D" id="1.20.1560.10">
    <property type="entry name" value="ABC transporter type 1, transmembrane domain"/>
    <property type="match status" value="2"/>
</dbReference>
<dbReference type="Pfam" id="PF00664">
    <property type="entry name" value="ABC_membrane"/>
    <property type="match status" value="2"/>
</dbReference>
<keyword evidence="8 9" id="KW-0472">Membrane</keyword>
<dbReference type="InterPro" id="IPR044746">
    <property type="entry name" value="ABCC_6TM_D1"/>
</dbReference>
<dbReference type="OrthoDB" id="6703174at2759"/>
<accession>A0A9N9XKB9</accession>
<dbReference type="InterPro" id="IPR027417">
    <property type="entry name" value="P-loop_NTPase"/>
</dbReference>
<dbReference type="CDD" id="cd03250">
    <property type="entry name" value="ABCC_MRP_domain1"/>
    <property type="match status" value="1"/>
</dbReference>
<dbReference type="PROSITE" id="PS50893">
    <property type="entry name" value="ABC_TRANSPORTER_2"/>
    <property type="match status" value="2"/>
</dbReference>
<dbReference type="Proteomes" id="UP001153712">
    <property type="component" value="Chromosome 1"/>
</dbReference>
<keyword evidence="6" id="KW-0067">ATP-binding</keyword>
<dbReference type="AlphaFoldDB" id="A0A9N9XKB9"/>
<dbReference type="Gene3D" id="3.40.50.300">
    <property type="entry name" value="P-loop containing nucleotide triphosphate hydrolases"/>
    <property type="match status" value="2"/>
</dbReference>
<evidence type="ECO:0000256" key="2">
    <source>
        <dbReference type="ARBA" id="ARBA00022448"/>
    </source>
</evidence>
<dbReference type="EMBL" id="OU900094">
    <property type="protein sequence ID" value="CAG9854958.1"/>
    <property type="molecule type" value="Genomic_DNA"/>
</dbReference>
<dbReference type="PROSITE" id="PS50929">
    <property type="entry name" value="ABC_TM1F"/>
    <property type="match status" value="2"/>
</dbReference>
<keyword evidence="3 9" id="KW-0812">Transmembrane</keyword>
<evidence type="ECO:0000256" key="8">
    <source>
        <dbReference type="ARBA" id="ARBA00023136"/>
    </source>
</evidence>
<dbReference type="FunFam" id="3.40.50.300:FF:000163">
    <property type="entry name" value="Multidrug resistance-associated protein member 4"/>
    <property type="match status" value="1"/>
</dbReference>
<keyword evidence="5" id="KW-0547">Nucleotide-binding</keyword>
<keyword evidence="2" id="KW-0813">Transport</keyword>
<dbReference type="InterPro" id="IPR036640">
    <property type="entry name" value="ABC1_TM_sf"/>
</dbReference>
<sequence>MDYFVRKKRKQNPRETANIFSLFTFAYTGSIFKKAFRKDLDEDDLYEVTGNFESSKLGDDLERRWDREQSQKKPKSIYRILFNMFFVRYIFLGIAEMSYKLTRSALEPRAFENLVSFFGEGQTKLTKNDALYNAGIIVLFNFTGTLFYNNLYISMISIGIEVRTCFSAFLYRKLFKLSPAALADISFGNIVTLITKDVQAFENGVYFLNDFWIGSVHTAFVCYLLYSRIGATTFAGIFVFLGVIPLQMYLGKILKKLRLKTCVKTDERLDQTQEALSMIRIIKMYTWEEYFMRKIDSTRKLEVNRMLAGIYVKLLVFTLSILVSNLGFYILVMAYIWMDQPADSAIIFYLMSNYGDIKLFFGYVLPYGITTGAEFMSATLRLNKVLKAEELPAIEAQNINNDKPKIELDDVTINIGKQEILKQINLKLQSGLTAITGPVGAGKSALLKTILHDFPITKGKVSIAGSLSYASQTPWLFASTIKQNILFGQEYDQKRYQEVIRVCALEYDLSLFDKGDETILSDNGLNLSKGQQARVNLARAVYRTSDIYLIDDSLTSLDGHVADFIYEECVRKFLKGKFCVLVTQTKRHLQEADYVVVVKNGRVDGVIEPRDSTNESVLRKKLEEVEKTLEEDAGIEEADDETRGLLETEQNAEKKQIFKDKLKTGSVSISNYKKYMSFGGGVWIMLLFCFVSGIYQFTSSYTEKLLSTWVDEQQKFLNIKSKIRAHEANKTFYDLFENASTILANLTEQLSVADEAQKRTFSWYNGMLGSSTCLQVFTTFVMFDFCRRASVRIHFHLMKNIFAAEMAFFDSHYIGVILNRLSQDLVNMDENLSEILNYTFEAIYYIFGSVILLVSVNYYFIIYIGIVSVLLSGLGRIYLPFGRSMKRLEVATRSPIINHLKSTFQGLTTIRACKADAILKKEYDKYYDVYTSSHFTLIVCQTAYGFFANVLSNILVTCVLCTFIFLDTDTSAGNVGLALSQIFSIGNIVNWVVRQYTDLESMMTSVERVFEYTDIKTENENGVVLYKWPEHGIIRYKNVKLAYNETDVVLNNLNFDVQSKQKIGIVGRTGAGKSSIISTIFRLYDIEGTISIDGVDTKTASLHHLRRNLAIIPQDPVLFTGTIRSNLDPFGLFSESDLWRALERANIKESIASLDEAVGDRTANFSLGQRQMICVARAILSRAKIIVLDEATANMDRESEAVVDDIIKEVFADCTVLTIAHRLRTVLDCDKVMVLDRGGIREFDEPATLLRDENSYFYKMVKKDD</sequence>
<dbReference type="FunFam" id="3.40.50.300:FF:000973">
    <property type="entry name" value="Multidrug resistance-associated protein 4"/>
    <property type="match status" value="1"/>
</dbReference>
<dbReference type="GO" id="GO:0140359">
    <property type="term" value="F:ABC-type transporter activity"/>
    <property type="evidence" value="ECO:0007669"/>
    <property type="project" value="InterPro"/>
</dbReference>
<dbReference type="SMART" id="SM00382">
    <property type="entry name" value="AAA"/>
    <property type="match status" value="2"/>
</dbReference>
<dbReference type="GO" id="GO:0016020">
    <property type="term" value="C:membrane"/>
    <property type="evidence" value="ECO:0007669"/>
    <property type="project" value="UniProtKB-SubCell"/>
</dbReference>
<evidence type="ECO:0000256" key="7">
    <source>
        <dbReference type="ARBA" id="ARBA00022989"/>
    </source>
</evidence>
<comment type="subcellular location">
    <subcellularLocation>
        <location evidence="1">Membrane</location>
        <topology evidence="1">Multi-pass membrane protein</topology>
    </subcellularLocation>
</comment>
<protein>
    <submittedName>
        <fullName evidence="12">Uncharacterized protein</fullName>
    </submittedName>
</protein>
<feature type="transmembrane region" description="Helical" evidence="9">
    <location>
        <begin position="835"/>
        <end position="854"/>
    </location>
</feature>
<evidence type="ECO:0000256" key="9">
    <source>
        <dbReference type="SAM" id="Phobius"/>
    </source>
</evidence>
<dbReference type="CDD" id="cd18580">
    <property type="entry name" value="ABC_6TM_ABCC_D2"/>
    <property type="match status" value="1"/>
</dbReference>
<evidence type="ECO:0000313" key="13">
    <source>
        <dbReference type="Proteomes" id="UP001153712"/>
    </source>
</evidence>
<dbReference type="PROSITE" id="PS00211">
    <property type="entry name" value="ABC_TRANSPORTER_1"/>
    <property type="match status" value="2"/>
</dbReference>
<organism evidence="12 13">
    <name type="scientific">Phyllotreta striolata</name>
    <name type="common">Striped flea beetle</name>
    <name type="synonym">Crioceris striolata</name>
    <dbReference type="NCBI Taxonomy" id="444603"/>
    <lineage>
        <taxon>Eukaryota</taxon>
        <taxon>Metazoa</taxon>
        <taxon>Ecdysozoa</taxon>
        <taxon>Arthropoda</taxon>
        <taxon>Hexapoda</taxon>
        <taxon>Insecta</taxon>
        <taxon>Pterygota</taxon>
        <taxon>Neoptera</taxon>
        <taxon>Endopterygota</taxon>
        <taxon>Coleoptera</taxon>
        <taxon>Polyphaga</taxon>
        <taxon>Cucujiformia</taxon>
        <taxon>Chrysomeloidea</taxon>
        <taxon>Chrysomelidae</taxon>
        <taxon>Galerucinae</taxon>
        <taxon>Alticini</taxon>
        <taxon>Phyllotreta</taxon>
    </lineage>
</organism>
<keyword evidence="4" id="KW-0677">Repeat</keyword>
<dbReference type="CDD" id="cd03244">
    <property type="entry name" value="ABCC_MRP_domain2"/>
    <property type="match status" value="1"/>
</dbReference>
<name>A0A9N9XKB9_PHYSR</name>
<feature type="transmembrane region" description="Helical" evidence="9">
    <location>
        <begin position="357"/>
        <end position="377"/>
    </location>
</feature>
<dbReference type="SUPFAM" id="SSF90123">
    <property type="entry name" value="ABC transporter transmembrane region"/>
    <property type="match status" value="2"/>
</dbReference>
<feature type="non-terminal residue" evidence="12">
    <location>
        <position position="1265"/>
    </location>
</feature>
<feature type="transmembrane region" description="Helical" evidence="9">
    <location>
        <begin position="860"/>
        <end position="879"/>
    </location>
</feature>
<evidence type="ECO:0000256" key="6">
    <source>
        <dbReference type="ARBA" id="ARBA00022840"/>
    </source>
</evidence>
<dbReference type="InterPro" id="IPR003593">
    <property type="entry name" value="AAA+_ATPase"/>
</dbReference>
<feature type="transmembrane region" description="Helical" evidence="9">
    <location>
        <begin position="130"/>
        <end position="148"/>
    </location>
</feature>
<dbReference type="InterPro" id="IPR011527">
    <property type="entry name" value="ABC1_TM_dom"/>
</dbReference>
<evidence type="ECO:0000256" key="4">
    <source>
        <dbReference type="ARBA" id="ARBA00022737"/>
    </source>
</evidence>
<feature type="transmembrane region" description="Helical" evidence="9">
    <location>
        <begin position="972"/>
        <end position="993"/>
    </location>
</feature>
<gene>
    <name evidence="12" type="ORF">PHYEVI_LOCUS1418</name>
</gene>
<dbReference type="InterPro" id="IPR044726">
    <property type="entry name" value="ABCC_6TM_D2"/>
</dbReference>
<keyword evidence="13" id="KW-1185">Reference proteome</keyword>
<dbReference type="Pfam" id="PF00005">
    <property type="entry name" value="ABC_tran"/>
    <property type="match status" value="2"/>
</dbReference>
<dbReference type="InterPro" id="IPR017871">
    <property type="entry name" value="ABC_transporter-like_CS"/>
</dbReference>
<keyword evidence="7 9" id="KW-1133">Transmembrane helix</keyword>
<feature type="transmembrane region" description="Helical" evidence="9">
    <location>
        <begin position="205"/>
        <end position="226"/>
    </location>
</feature>
<dbReference type="InterPro" id="IPR050173">
    <property type="entry name" value="ABC_transporter_C-like"/>
</dbReference>
<reference evidence="12" key="1">
    <citation type="submission" date="2022-01" db="EMBL/GenBank/DDBJ databases">
        <authorList>
            <person name="King R."/>
        </authorList>
    </citation>
    <scope>NUCLEOTIDE SEQUENCE</scope>
</reference>
<evidence type="ECO:0000259" key="10">
    <source>
        <dbReference type="PROSITE" id="PS50893"/>
    </source>
</evidence>
<evidence type="ECO:0000313" key="12">
    <source>
        <dbReference type="EMBL" id="CAG9854958.1"/>
    </source>
</evidence>
<evidence type="ECO:0000256" key="5">
    <source>
        <dbReference type="ARBA" id="ARBA00022741"/>
    </source>
</evidence>
<feature type="domain" description="ABC transmembrane type-1" evidence="11">
    <location>
        <begin position="155"/>
        <end position="338"/>
    </location>
</feature>